<dbReference type="GO" id="GO:0008143">
    <property type="term" value="F:poly(A) binding"/>
    <property type="evidence" value="ECO:0007669"/>
    <property type="project" value="InterPro"/>
</dbReference>
<dbReference type="PANTHER" id="PTHR14738">
    <property type="entry name" value="ZINC FINGER CCCH DOMAIN-CONTAINING PROTEIN 14"/>
    <property type="match status" value="1"/>
</dbReference>
<dbReference type="GO" id="GO:0005737">
    <property type="term" value="C:cytoplasm"/>
    <property type="evidence" value="ECO:0007669"/>
    <property type="project" value="TreeGrafter"/>
</dbReference>
<dbReference type="GO" id="GO:0043488">
    <property type="term" value="P:regulation of mRNA stability"/>
    <property type="evidence" value="ECO:0007669"/>
    <property type="project" value="InterPro"/>
</dbReference>
<dbReference type="InterPro" id="IPR040366">
    <property type="entry name" value="Nab2/ZC3H14"/>
</dbReference>
<accession>J4HSX7</accession>
<dbReference type="PANTHER" id="PTHR14738:SF29">
    <property type="entry name" value="ZINC FINGER CCCH DOMAIN-CONTAINING PROTEIN 14"/>
    <property type="match status" value="1"/>
</dbReference>
<sequence length="626" mass="65210">MAFGLTIGTERSAALQTSIQDELMKRGYSPDADPVMAEYITIMIINNKTPTQILSELEDLIGSDFDPSFVDWLFAEATKGAPESEAPSATTASTSTPTPAVRESPPHTTENTRRPPNAPRSGGPLYQQAIAQALPSTSPSAQKRTASARSPSPTGPANKLRRTDLPTGPRAMLRDGPAPHHPRDSNGPGGSRSLLDRMAPARNGHAPYARDDIQARIDTITGGSPDPAMMMMASGFPMGGMDIGGMGMTNPLLLQEMMMNQMALMTQMAGAMGIMNPTMMNGGFPMQPGMGGDMGMFNGMPQQMANMDGPNGRGRGRGRAGAMRGAGRGRGGHSGSSNAPIDGVQFSSSPPPAATPSPAPATTIAAPTPIPAPKPAPVIASSSSTSSTASQARPGFIPPERPQSPTLCKFGLKCTNPVCRYSHPSPVATPESGVVLSNEACESGKNCKDKDCIKAHVSPAVLNPNATDHLKPSTFVPTSAPTAHTPTPCRYGAGCTRPNCSFTHPSRPSTTTSSTPCKFGTACTRATCPFQHPEGRVLPSTFHRGLSTTAPLVSVQTPEAGSMSSQSQHRSVVFNKSTTSATAAELEKKLKEMEEKKSLAEKAVAQAEAAAAGKKDDASKPVAISA</sequence>
<evidence type="ECO:0000313" key="10">
    <source>
        <dbReference type="EMBL" id="CCL99187.1"/>
    </source>
</evidence>
<dbReference type="InterPro" id="IPR049017">
    <property type="entry name" value="Nab2_Znf4"/>
</dbReference>
<keyword evidence="7" id="KW-0539">Nucleus</keyword>
<dbReference type="GeneID" id="24094098"/>
<feature type="compositionally biased region" description="Pro residues" evidence="8">
    <location>
        <begin position="349"/>
        <end position="359"/>
    </location>
</feature>
<feature type="region of interest" description="Disordered" evidence="8">
    <location>
        <begin position="302"/>
        <end position="402"/>
    </location>
</feature>
<feature type="domain" description="Nab2 type CCCH zinc finger 4" evidence="9">
    <location>
        <begin position="434"/>
        <end position="456"/>
    </location>
</feature>
<feature type="region of interest" description="Disordered" evidence="8">
    <location>
        <begin position="80"/>
        <end position="197"/>
    </location>
</feature>
<dbReference type="Gene3D" id="4.10.1000.30">
    <property type="match status" value="1"/>
</dbReference>
<dbReference type="STRING" id="599839.J4HSX7"/>
<dbReference type="HOGENOM" id="CLU_031482_0_0_1"/>
<organism evidence="10 11">
    <name type="scientific">Fibroporia radiculosa</name>
    <dbReference type="NCBI Taxonomy" id="599839"/>
    <lineage>
        <taxon>Eukaryota</taxon>
        <taxon>Fungi</taxon>
        <taxon>Dikarya</taxon>
        <taxon>Basidiomycota</taxon>
        <taxon>Agaricomycotina</taxon>
        <taxon>Agaricomycetes</taxon>
        <taxon>Polyporales</taxon>
        <taxon>Fibroporiaceae</taxon>
        <taxon>Fibroporia</taxon>
    </lineage>
</organism>
<gene>
    <name evidence="10" type="ORF">FIBRA_01202</name>
</gene>
<dbReference type="Gene3D" id="1.10.340.40">
    <property type="entry name" value="Nuclear abundant poly(A) RNA-bind protein 2, N-terminal domain"/>
    <property type="match status" value="1"/>
</dbReference>
<proteinExistence type="inferred from homology"/>
<comment type="similarity">
    <text evidence="2">Belongs to the ZC3H14 family.</text>
</comment>
<feature type="region of interest" description="Disordered" evidence="8">
    <location>
        <begin position="606"/>
        <end position="626"/>
    </location>
</feature>
<name>J4HSX7_9APHY</name>
<dbReference type="RefSeq" id="XP_012178470.1">
    <property type="nucleotide sequence ID" value="XM_012323080.1"/>
</dbReference>
<evidence type="ECO:0000256" key="4">
    <source>
        <dbReference type="ARBA" id="ARBA00022737"/>
    </source>
</evidence>
<reference evidence="10 11" key="1">
    <citation type="journal article" date="2012" name="Appl. Environ. Microbiol.">
        <title>Short-read sequencing for genomic analysis of the brown rot fungus Fibroporia radiculosa.</title>
        <authorList>
            <person name="Tang J.D."/>
            <person name="Perkins A.D."/>
            <person name="Sonstegard T.S."/>
            <person name="Schroeder S.G."/>
            <person name="Burgess S.C."/>
            <person name="Diehl S.V."/>
        </authorList>
    </citation>
    <scope>NUCLEOTIDE SEQUENCE [LARGE SCALE GENOMIC DNA]</scope>
    <source>
        <strain evidence="10 11">TFFH 294</strain>
    </source>
</reference>
<feature type="region of interest" description="Disordered" evidence="8">
    <location>
        <begin position="559"/>
        <end position="579"/>
    </location>
</feature>
<dbReference type="InParanoid" id="J4HSX7"/>
<evidence type="ECO:0000256" key="5">
    <source>
        <dbReference type="ARBA" id="ARBA00022771"/>
    </source>
</evidence>
<evidence type="ECO:0000256" key="7">
    <source>
        <dbReference type="ARBA" id="ARBA00023242"/>
    </source>
</evidence>
<dbReference type="InterPro" id="IPR043094">
    <property type="entry name" value="Nab2/ZC3H14_N_sf"/>
</dbReference>
<dbReference type="Proteomes" id="UP000006352">
    <property type="component" value="Unassembled WGS sequence"/>
</dbReference>
<feature type="compositionally biased region" description="Low complexity" evidence="8">
    <location>
        <begin position="377"/>
        <end position="390"/>
    </location>
</feature>
<feature type="compositionally biased region" description="Low complexity" evidence="8">
    <location>
        <begin position="81"/>
        <end position="100"/>
    </location>
</feature>
<keyword evidence="3" id="KW-0479">Metal-binding</keyword>
<evidence type="ECO:0000256" key="6">
    <source>
        <dbReference type="ARBA" id="ARBA00022833"/>
    </source>
</evidence>
<dbReference type="EMBL" id="HE796919">
    <property type="protein sequence ID" value="CCL99187.1"/>
    <property type="molecule type" value="Genomic_DNA"/>
</dbReference>
<dbReference type="Gene3D" id="4.10.1000.40">
    <property type="match status" value="1"/>
</dbReference>
<evidence type="ECO:0000256" key="8">
    <source>
        <dbReference type="SAM" id="MobiDB-lite"/>
    </source>
</evidence>
<dbReference type="Pfam" id="PF14608">
    <property type="entry name" value="zf-CCCH_2"/>
    <property type="match status" value="3"/>
</dbReference>
<protein>
    <recommendedName>
        <fullName evidence="9">Nab2 type CCCH zinc finger 4 domain-containing protein</fullName>
    </recommendedName>
</protein>
<keyword evidence="11" id="KW-1185">Reference proteome</keyword>
<evidence type="ECO:0000313" key="11">
    <source>
        <dbReference type="Proteomes" id="UP000006352"/>
    </source>
</evidence>
<dbReference type="Pfam" id="PF21803">
    <property type="entry name" value="Nab2-zf4"/>
    <property type="match status" value="1"/>
</dbReference>
<comment type="subcellular location">
    <subcellularLocation>
        <location evidence="1">Nucleus</location>
    </subcellularLocation>
</comment>
<dbReference type="OrthoDB" id="438553at2759"/>
<keyword evidence="4" id="KW-0677">Repeat</keyword>
<dbReference type="GO" id="GO:0005634">
    <property type="term" value="C:nucleus"/>
    <property type="evidence" value="ECO:0007669"/>
    <property type="project" value="UniProtKB-SubCell"/>
</dbReference>
<evidence type="ECO:0000256" key="2">
    <source>
        <dbReference type="ARBA" id="ARBA00008423"/>
    </source>
</evidence>
<evidence type="ECO:0000256" key="1">
    <source>
        <dbReference type="ARBA" id="ARBA00004123"/>
    </source>
</evidence>
<keyword evidence="5" id="KW-0863">Zinc-finger</keyword>
<dbReference type="AlphaFoldDB" id="J4HSX7"/>
<feature type="compositionally biased region" description="Gly residues" evidence="8">
    <location>
        <begin position="324"/>
        <end position="334"/>
    </location>
</feature>
<evidence type="ECO:0000259" key="9">
    <source>
        <dbReference type="Pfam" id="PF21803"/>
    </source>
</evidence>
<feature type="compositionally biased region" description="Polar residues" evidence="8">
    <location>
        <begin position="134"/>
        <end position="152"/>
    </location>
</feature>
<evidence type="ECO:0000256" key="3">
    <source>
        <dbReference type="ARBA" id="ARBA00022723"/>
    </source>
</evidence>
<keyword evidence="6" id="KW-0862">Zinc</keyword>
<dbReference type="GO" id="GO:0008270">
    <property type="term" value="F:zinc ion binding"/>
    <property type="evidence" value="ECO:0007669"/>
    <property type="project" value="UniProtKB-KW"/>
</dbReference>